<evidence type="ECO:0000313" key="1">
    <source>
        <dbReference type="EMBL" id="KAH3735957.1"/>
    </source>
</evidence>
<gene>
    <name evidence="1" type="ORF">DPMN_042518</name>
</gene>
<comment type="caution">
    <text evidence="1">The sequence shown here is derived from an EMBL/GenBank/DDBJ whole genome shotgun (WGS) entry which is preliminary data.</text>
</comment>
<dbReference type="EMBL" id="JAIWYP010000011">
    <property type="protein sequence ID" value="KAH3735957.1"/>
    <property type="molecule type" value="Genomic_DNA"/>
</dbReference>
<accession>A0A9D4D0M4</accession>
<evidence type="ECO:0000313" key="2">
    <source>
        <dbReference type="Proteomes" id="UP000828390"/>
    </source>
</evidence>
<sequence length="147" mass="16211">MGSGQGPTDIILSQNKIVLDGKEIPVFQVVKGKGSRRVIVADDVNIPGLTEALVDVYIEREESDDCLMAAEYIVEPSSNFKDKYQLVMASTLVDIDKLSTCKVRVLNPMDVVVTLRQNADVGRAELIERIESVIAEEEPVKVKQKHG</sequence>
<reference evidence="1" key="2">
    <citation type="submission" date="2020-11" db="EMBL/GenBank/DDBJ databases">
        <authorList>
            <person name="McCartney M.A."/>
            <person name="Auch B."/>
            <person name="Kono T."/>
            <person name="Mallez S."/>
            <person name="Becker A."/>
            <person name="Gohl D.M."/>
            <person name="Silverstein K.A.T."/>
            <person name="Koren S."/>
            <person name="Bechman K.B."/>
            <person name="Herman A."/>
            <person name="Abrahante J.E."/>
            <person name="Garbe J."/>
        </authorList>
    </citation>
    <scope>NUCLEOTIDE SEQUENCE</scope>
    <source>
        <strain evidence="1">Duluth1</strain>
        <tissue evidence="1">Whole animal</tissue>
    </source>
</reference>
<proteinExistence type="predicted"/>
<dbReference type="Proteomes" id="UP000828390">
    <property type="component" value="Unassembled WGS sequence"/>
</dbReference>
<keyword evidence="2" id="KW-1185">Reference proteome</keyword>
<reference evidence="1" key="1">
    <citation type="journal article" date="2019" name="bioRxiv">
        <title>The Genome of the Zebra Mussel, Dreissena polymorpha: A Resource for Invasive Species Research.</title>
        <authorList>
            <person name="McCartney M.A."/>
            <person name="Auch B."/>
            <person name="Kono T."/>
            <person name="Mallez S."/>
            <person name="Zhang Y."/>
            <person name="Obille A."/>
            <person name="Becker A."/>
            <person name="Abrahante J.E."/>
            <person name="Garbe J."/>
            <person name="Badalamenti J.P."/>
            <person name="Herman A."/>
            <person name="Mangelson H."/>
            <person name="Liachko I."/>
            <person name="Sullivan S."/>
            <person name="Sone E.D."/>
            <person name="Koren S."/>
            <person name="Silverstein K.A.T."/>
            <person name="Beckman K.B."/>
            <person name="Gohl D.M."/>
        </authorList>
    </citation>
    <scope>NUCLEOTIDE SEQUENCE</scope>
    <source>
        <strain evidence="1">Duluth1</strain>
        <tissue evidence="1">Whole animal</tissue>
    </source>
</reference>
<organism evidence="1 2">
    <name type="scientific">Dreissena polymorpha</name>
    <name type="common">Zebra mussel</name>
    <name type="synonym">Mytilus polymorpha</name>
    <dbReference type="NCBI Taxonomy" id="45954"/>
    <lineage>
        <taxon>Eukaryota</taxon>
        <taxon>Metazoa</taxon>
        <taxon>Spiralia</taxon>
        <taxon>Lophotrochozoa</taxon>
        <taxon>Mollusca</taxon>
        <taxon>Bivalvia</taxon>
        <taxon>Autobranchia</taxon>
        <taxon>Heteroconchia</taxon>
        <taxon>Euheterodonta</taxon>
        <taxon>Imparidentia</taxon>
        <taxon>Neoheterodontei</taxon>
        <taxon>Myida</taxon>
        <taxon>Dreissenoidea</taxon>
        <taxon>Dreissenidae</taxon>
        <taxon>Dreissena</taxon>
    </lineage>
</organism>
<dbReference type="AlphaFoldDB" id="A0A9D4D0M4"/>
<name>A0A9D4D0M4_DREPO</name>
<protein>
    <submittedName>
        <fullName evidence="1">Uncharacterized protein</fullName>
    </submittedName>
</protein>